<feature type="domain" description="VanZ-like" evidence="2">
    <location>
        <begin position="49"/>
        <end position="189"/>
    </location>
</feature>
<organism evidence="3 4">
    <name type="scientific">Paenibacillus terreus</name>
    <dbReference type="NCBI Taxonomy" id="1387834"/>
    <lineage>
        <taxon>Bacteria</taxon>
        <taxon>Bacillati</taxon>
        <taxon>Bacillota</taxon>
        <taxon>Bacilli</taxon>
        <taxon>Bacillales</taxon>
        <taxon>Paenibacillaceae</taxon>
        <taxon>Paenibacillus</taxon>
    </lineage>
</organism>
<dbReference type="PANTHER" id="PTHR36834:SF1">
    <property type="entry name" value="INTEGRAL MEMBRANE PROTEIN"/>
    <property type="match status" value="1"/>
</dbReference>
<dbReference type="Pfam" id="PF04892">
    <property type="entry name" value="VanZ"/>
    <property type="match status" value="1"/>
</dbReference>
<dbReference type="InterPro" id="IPR053150">
    <property type="entry name" value="Teicoplanin_resist-assoc"/>
</dbReference>
<reference evidence="3 4" key="1">
    <citation type="submission" date="2024-09" db="EMBL/GenBank/DDBJ databases">
        <authorList>
            <person name="Ruan L."/>
        </authorList>
    </citation>
    <scope>NUCLEOTIDE SEQUENCE [LARGE SCALE GENOMIC DNA]</scope>
    <source>
        <strain evidence="3 4">D33</strain>
    </source>
</reference>
<evidence type="ECO:0000313" key="3">
    <source>
        <dbReference type="EMBL" id="MFB5681038.1"/>
    </source>
</evidence>
<evidence type="ECO:0000313" key="4">
    <source>
        <dbReference type="Proteomes" id="UP001580407"/>
    </source>
</evidence>
<keyword evidence="1" id="KW-1133">Transmembrane helix</keyword>
<dbReference type="InterPro" id="IPR006976">
    <property type="entry name" value="VanZ-like"/>
</dbReference>
<name>A0ABV5B5V6_9BACL</name>
<evidence type="ECO:0000256" key="1">
    <source>
        <dbReference type="SAM" id="Phobius"/>
    </source>
</evidence>
<dbReference type="PANTHER" id="PTHR36834">
    <property type="entry name" value="MEMBRANE PROTEIN-RELATED"/>
    <property type="match status" value="1"/>
</dbReference>
<feature type="transmembrane region" description="Helical" evidence="1">
    <location>
        <begin position="6"/>
        <end position="32"/>
    </location>
</feature>
<feature type="transmembrane region" description="Helical" evidence="1">
    <location>
        <begin position="136"/>
        <end position="155"/>
    </location>
</feature>
<dbReference type="RefSeq" id="WP_375524831.1">
    <property type="nucleotide sequence ID" value="NZ_JBHILM010000008.1"/>
</dbReference>
<feature type="transmembrane region" description="Helical" evidence="1">
    <location>
        <begin position="314"/>
        <end position="335"/>
    </location>
</feature>
<evidence type="ECO:0000259" key="2">
    <source>
        <dbReference type="Pfam" id="PF04892"/>
    </source>
</evidence>
<protein>
    <submittedName>
        <fullName evidence="3">VanZ family protein</fullName>
    </submittedName>
</protein>
<feature type="transmembrane region" description="Helical" evidence="1">
    <location>
        <begin position="242"/>
        <end position="265"/>
    </location>
</feature>
<dbReference type="EMBL" id="JBHILM010000008">
    <property type="protein sequence ID" value="MFB5681038.1"/>
    <property type="molecule type" value="Genomic_DNA"/>
</dbReference>
<feature type="transmembrane region" description="Helical" evidence="1">
    <location>
        <begin position="44"/>
        <end position="64"/>
    </location>
</feature>
<dbReference type="Proteomes" id="UP001580407">
    <property type="component" value="Unassembled WGS sequence"/>
</dbReference>
<dbReference type="InterPro" id="IPR021192">
    <property type="entry name" value="UCP031578_Vanz/RDD"/>
</dbReference>
<keyword evidence="1" id="KW-0812">Transmembrane</keyword>
<gene>
    <name evidence="3" type="ORF">ACE3NQ_08955</name>
</gene>
<sequence length="374" mass="43055">MLKFYLFPISYAFLTFPIAALLFTLPFLIVQYRRHGYIHKARAFMLYLFLLYLMNIFYLILLPFPETRHNAPLAGGNLQLVPLHFIQDIIRETKVVADEPSTYWHLLQERAFLQVVLNIALTVPFGMFLRYYFRTGWLLCILLSLLLSLTFEGIQLSANFGYYDNPYRVADVDDLIANTLGGINGFLLAGWSAAHLPRMDRLDEKVDLSAKRVSYTRRGVAWLIDLGVWLIIYALLMNYHTAAAYWISSGLYFMLLPFLTGGRTVGKWTVRIKVVGASGRVSLPALIVRYGMLYWILGGICIWLPILSLRVSDLTFVMAAFVVFVVMMAFVVHIMTRILKKDPLLFYEKLSRTSHAITWPDKHRNNKSLQTTPM</sequence>
<proteinExistence type="predicted"/>
<accession>A0ABV5B5V6</accession>
<keyword evidence="1" id="KW-0472">Membrane</keyword>
<feature type="transmembrane region" description="Helical" evidence="1">
    <location>
        <begin position="175"/>
        <end position="194"/>
    </location>
</feature>
<comment type="caution">
    <text evidence="3">The sequence shown here is derived from an EMBL/GenBank/DDBJ whole genome shotgun (WGS) entry which is preliminary data.</text>
</comment>
<dbReference type="PIRSF" id="PIRSF031578">
    <property type="entry name" value="Uncharacterised_Vanz_RDD-cont"/>
    <property type="match status" value="1"/>
</dbReference>
<feature type="transmembrane region" description="Helical" evidence="1">
    <location>
        <begin position="215"/>
        <end position="236"/>
    </location>
</feature>
<keyword evidence="4" id="KW-1185">Reference proteome</keyword>
<feature type="transmembrane region" description="Helical" evidence="1">
    <location>
        <begin position="286"/>
        <end position="308"/>
    </location>
</feature>
<feature type="transmembrane region" description="Helical" evidence="1">
    <location>
        <begin position="111"/>
        <end position="129"/>
    </location>
</feature>